<evidence type="ECO:0000313" key="1">
    <source>
        <dbReference type="EMBL" id="RIO46988.1"/>
    </source>
</evidence>
<organism evidence="1 2">
    <name type="scientific">Staphylococcus hyicus</name>
    <dbReference type="NCBI Taxonomy" id="1284"/>
    <lineage>
        <taxon>Bacteria</taxon>
        <taxon>Bacillati</taxon>
        <taxon>Bacillota</taxon>
        <taxon>Bacilli</taxon>
        <taxon>Bacillales</taxon>
        <taxon>Staphylococcaceae</taxon>
        <taxon>Staphylococcus</taxon>
    </lineage>
</organism>
<sequence length="73" mass="8415">MSVELKVKSRKFEKSLSHPQGRPSVFCPNCGEEVLITLDSEPNKCPGCKSKISLKIKRKFNPFLLRRRKTVRL</sequence>
<dbReference type="KEGG" id="shu:SHYC_11888"/>
<reference evidence="1 2" key="1">
    <citation type="journal article" date="2016" name="Front. Microbiol.">
        <title>Comprehensive Phylogenetic Analysis of Bovine Non-aureus Staphylococci Species Based on Whole-Genome Sequencing.</title>
        <authorList>
            <person name="Naushad S."/>
            <person name="Barkema H.W."/>
            <person name="Luby C."/>
            <person name="Condas L.A."/>
            <person name="Nobrega D.B."/>
            <person name="Carson D.A."/>
            <person name="De Buck J."/>
        </authorList>
    </citation>
    <scope>NUCLEOTIDE SEQUENCE [LARGE SCALE GENOMIC DNA]</scope>
    <source>
        <strain evidence="1 2">SNUC 5959</strain>
    </source>
</reference>
<proteinExistence type="predicted"/>
<dbReference type="HOGENOM" id="CLU_2703043_0_0_9"/>
<dbReference type="AlphaFoldDB" id="A0A0A8HVS5"/>
<gene>
    <name evidence="1" type="ORF">BUZ57_03100</name>
</gene>
<dbReference type="Proteomes" id="UP000285625">
    <property type="component" value="Unassembled WGS sequence"/>
</dbReference>
<protein>
    <submittedName>
        <fullName evidence="1">Uncharacterized protein</fullName>
    </submittedName>
</protein>
<dbReference type="Gene3D" id="2.20.28.30">
    <property type="entry name" value="RNA polymerase ii, chain L"/>
    <property type="match status" value="1"/>
</dbReference>
<evidence type="ECO:0000313" key="2">
    <source>
        <dbReference type="Proteomes" id="UP000285625"/>
    </source>
</evidence>
<accession>A0A0A8HVS5</accession>
<comment type="caution">
    <text evidence="1">The sequence shown here is derived from an EMBL/GenBank/DDBJ whole genome shotgun (WGS) entry which is preliminary data.</text>
</comment>
<dbReference type="EMBL" id="QXVO01000006">
    <property type="protein sequence ID" value="RIO46988.1"/>
    <property type="molecule type" value="Genomic_DNA"/>
</dbReference>
<name>A0A0A8HVS5_STAHY</name>